<keyword evidence="1" id="KW-0597">Phosphoprotein</keyword>
<comment type="caution">
    <text evidence="3">The sequence shown here is derived from an EMBL/GenBank/DDBJ whole genome shotgun (WGS) entry which is preliminary data.</text>
</comment>
<feature type="domain" description="Response regulatory" evidence="2">
    <location>
        <begin position="3"/>
        <end position="118"/>
    </location>
</feature>
<dbReference type="RefSeq" id="WP_142789967.1">
    <property type="nucleotide sequence ID" value="NZ_VJMZ01000001.1"/>
</dbReference>
<evidence type="ECO:0000313" key="3">
    <source>
        <dbReference type="EMBL" id="TRM10698.1"/>
    </source>
</evidence>
<dbReference type="SMART" id="SM00448">
    <property type="entry name" value="REC"/>
    <property type="match status" value="1"/>
</dbReference>
<gene>
    <name evidence="3" type="ORF">FH966_02635</name>
</gene>
<dbReference type="InterPro" id="IPR011006">
    <property type="entry name" value="CheY-like_superfamily"/>
</dbReference>
<evidence type="ECO:0000313" key="4">
    <source>
        <dbReference type="Proteomes" id="UP000319280"/>
    </source>
</evidence>
<reference evidence="3 4" key="1">
    <citation type="submission" date="2019-07" db="EMBL/GenBank/DDBJ databases">
        <title>Genomic analysis of Lentibacillus sp. NKC851-2.</title>
        <authorList>
            <person name="Oh Y.J."/>
        </authorList>
    </citation>
    <scope>NUCLEOTIDE SEQUENCE [LARGE SCALE GENOMIC DNA]</scope>
    <source>
        <strain evidence="3 4">NKC851-2</strain>
    </source>
</reference>
<dbReference type="PANTHER" id="PTHR43228">
    <property type="entry name" value="TWO-COMPONENT RESPONSE REGULATOR"/>
    <property type="match status" value="1"/>
</dbReference>
<dbReference type="InterPro" id="IPR052048">
    <property type="entry name" value="ST_Response_Regulator"/>
</dbReference>
<dbReference type="AlphaFoldDB" id="A0A549YFS2"/>
<sequence>MKTVLIADDSKFMRNYLKRKLQQQRPLTIVEATNGREAIDIYKLTKPDMVFLDITMPTVNGLTALRKIIEFDSKAKVIMCSAMGTQSNIIEALQLGAIDFIVKPNFNNLIYVIEKLDT</sequence>
<dbReference type="SUPFAM" id="SSF52172">
    <property type="entry name" value="CheY-like"/>
    <property type="match status" value="1"/>
</dbReference>
<dbReference type="GO" id="GO:0000160">
    <property type="term" value="P:phosphorelay signal transduction system"/>
    <property type="evidence" value="ECO:0007669"/>
    <property type="project" value="InterPro"/>
</dbReference>
<evidence type="ECO:0000259" key="2">
    <source>
        <dbReference type="PROSITE" id="PS50110"/>
    </source>
</evidence>
<dbReference type="Proteomes" id="UP000319280">
    <property type="component" value="Unassembled WGS sequence"/>
</dbReference>
<protein>
    <submittedName>
        <fullName evidence="3">Response regulator</fullName>
    </submittedName>
</protein>
<dbReference type="Pfam" id="PF00072">
    <property type="entry name" value="Response_reg"/>
    <property type="match status" value="1"/>
</dbReference>
<evidence type="ECO:0000256" key="1">
    <source>
        <dbReference type="PROSITE-ProRule" id="PRU00169"/>
    </source>
</evidence>
<keyword evidence="4" id="KW-1185">Reference proteome</keyword>
<organism evidence="3 4">
    <name type="scientific">Lentibacillus cibarius</name>
    <dbReference type="NCBI Taxonomy" id="2583219"/>
    <lineage>
        <taxon>Bacteria</taxon>
        <taxon>Bacillati</taxon>
        <taxon>Bacillota</taxon>
        <taxon>Bacilli</taxon>
        <taxon>Bacillales</taxon>
        <taxon>Bacillaceae</taxon>
        <taxon>Lentibacillus</taxon>
    </lineage>
</organism>
<accession>A0A549YFS2</accession>
<dbReference type="Gene3D" id="3.40.50.2300">
    <property type="match status" value="1"/>
</dbReference>
<dbReference type="InterPro" id="IPR001789">
    <property type="entry name" value="Sig_transdc_resp-reg_receiver"/>
</dbReference>
<dbReference type="PANTHER" id="PTHR43228:SF1">
    <property type="entry name" value="TWO-COMPONENT RESPONSE REGULATOR ARR22"/>
    <property type="match status" value="1"/>
</dbReference>
<dbReference type="EMBL" id="VJMZ01000001">
    <property type="protein sequence ID" value="TRM10698.1"/>
    <property type="molecule type" value="Genomic_DNA"/>
</dbReference>
<name>A0A549YFS2_9BACI</name>
<dbReference type="PROSITE" id="PS50110">
    <property type="entry name" value="RESPONSE_REGULATORY"/>
    <property type="match status" value="1"/>
</dbReference>
<feature type="modified residue" description="4-aspartylphosphate" evidence="1">
    <location>
        <position position="53"/>
    </location>
</feature>
<proteinExistence type="predicted"/>